<dbReference type="SMART" id="SM00028">
    <property type="entry name" value="TPR"/>
    <property type="match status" value="3"/>
</dbReference>
<dbReference type="SUPFAM" id="SSF48452">
    <property type="entry name" value="TPR-like"/>
    <property type="match status" value="1"/>
</dbReference>
<dbReference type="GO" id="GO:0005737">
    <property type="term" value="C:cytoplasm"/>
    <property type="evidence" value="ECO:0000318"/>
    <property type="project" value="GO_Central"/>
</dbReference>
<dbReference type="KEGG" id="spu:588808"/>
<dbReference type="PANTHER" id="PTHR11071">
    <property type="entry name" value="PEPTIDYL-PROLYL CIS-TRANS ISOMERASE"/>
    <property type="match status" value="1"/>
</dbReference>
<evidence type="ECO:0000256" key="13">
    <source>
        <dbReference type="ARBA" id="ARBA00082405"/>
    </source>
</evidence>
<dbReference type="AlphaFoldDB" id="A0A7M7NHM1"/>
<dbReference type="FunCoup" id="A0A7M7NHM1">
    <property type="interactions" value="1801"/>
</dbReference>
<dbReference type="PROSITE" id="PS50072">
    <property type="entry name" value="CSA_PPIASE_2"/>
    <property type="match status" value="1"/>
</dbReference>
<dbReference type="FunFam" id="1.25.40.10:FF:000029">
    <property type="entry name" value="peptidyl-prolyl cis-trans isomerase D"/>
    <property type="match status" value="1"/>
</dbReference>
<dbReference type="InterPro" id="IPR011990">
    <property type="entry name" value="TPR-like_helical_dom_sf"/>
</dbReference>
<evidence type="ECO:0000256" key="12">
    <source>
        <dbReference type="ARBA" id="ARBA00077823"/>
    </source>
</evidence>
<dbReference type="PROSITE" id="PS00170">
    <property type="entry name" value="CSA_PPIASE_1"/>
    <property type="match status" value="1"/>
</dbReference>
<evidence type="ECO:0000256" key="10">
    <source>
        <dbReference type="ARBA" id="ARBA00074451"/>
    </source>
</evidence>
<dbReference type="InterPro" id="IPR029000">
    <property type="entry name" value="Cyclophilin-like_dom_sf"/>
</dbReference>
<evidence type="ECO:0000256" key="9">
    <source>
        <dbReference type="ARBA" id="ARBA00064827"/>
    </source>
</evidence>
<dbReference type="RefSeq" id="XP_030836715.1">
    <property type="nucleotide sequence ID" value="XM_030980855.1"/>
</dbReference>
<dbReference type="Pfam" id="PF00160">
    <property type="entry name" value="Pro_isomerase"/>
    <property type="match status" value="1"/>
</dbReference>
<dbReference type="GO" id="GO:0016018">
    <property type="term" value="F:cyclosporin A binding"/>
    <property type="evidence" value="ECO:0000318"/>
    <property type="project" value="GO_Central"/>
</dbReference>
<evidence type="ECO:0000256" key="14">
    <source>
        <dbReference type="PROSITE-ProRule" id="PRU00339"/>
    </source>
</evidence>
<dbReference type="Gene3D" id="2.40.100.10">
    <property type="entry name" value="Cyclophilin-like"/>
    <property type="match status" value="1"/>
</dbReference>
<keyword evidence="6 14" id="KW-0802">TPR repeat</keyword>
<evidence type="ECO:0000256" key="3">
    <source>
        <dbReference type="ARBA" id="ARBA00013194"/>
    </source>
</evidence>
<sequence length="371" mass="41337">MAVDETSPANPKTYFDISIKGEPAGRILFELYAKDVPKTAENFRALCTGEKGMGTMGKPLHYKGCIFHRVIKNFMIQGGDFTNSDGTGGESIYGEKFADENFIHKHTKPGLLSMANSGKDTNGSQFFITTTETPHLDNKHVVFGRILKGIGLLRAIEDLTTLENDIPIRRVEITDCGELMPGDDDGMAIRDDGTGDAFTDYPEDADFDITDYVKVLEVAMKLKDIGNGKYKAKDYGFAISKYEKAIRYLDSLDLEGKLKDVPEEKTKVLNSYLPLRLNMAACKLELDLNHDAIEQCDKALSIDGDNAKGWFRRGKAQMNMKNYEGAAEDFQTALSKEPENKAAKTELKKAKAVIQERKKKEKEGYAKMFSS</sequence>
<name>A0A7M7NHM1_STRPU</name>
<dbReference type="OMA" id="EMEQNCN"/>
<organism evidence="16 17">
    <name type="scientific">Strongylocentrotus purpuratus</name>
    <name type="common">Purple sea urchin</name>
    <dbReference type="NCBI Taxonomy" id="7668"/>
    <lineage>
        <taxon>Eukaryota</taxon>
        <taxon>Metazoa</taxon>
        <taxon>Echinodermata</taxon>
        <taxon>Eleutherozoa</taxon>
        <taxon>Echinozoa</taxon>
        <taxon>Echinoidea</taxon>
        <taxon>Euechinoidea</taxon>
        <taxon>Echinacea</taxon>
        <taxon>Camarodonta</taxon>
        <taxon>Echinidea</taxon>
        <taxon>Strongylocentrotidae</taxon>
        <taxon>Strongylocentrotus</taxon>
    </lineage>
</organism>
<dbReference type="InterPro" id="IPR020892">
    <property type="entry name" value="Cyclophilin-type_PPIase_CS"/>
</dbReference>
<dbReference type="InterPro" id="IPR013105">
    <property type="entry name" value="TPR_2"/>
</dbReference>
<dbReference type="Gene3D" id="1.25.40.10">
    <property type="entry name" value="Tetratricopeptide repeat domain"/>
    <property type="match status" value="1"/>
</dbReference>
<dbReference type="Pfam" id="PF07719">
    <property type="entry name" value="TPR_2"/>
    <property type="match status" value="1"/>
</dbReference>
<reference evidence="16" key="2">
    <citation type="submission" date="2021-01" db="UniProtKB">
        <authorList>
            <consortium name="EnsemblMetazoa"/>
        </authorList>
    </citation>
    <scope>IDENTIFICATION</scope>
</reference>
<comment type="catalytic activity">
    <reaction evidence="1">
        <text>[protein]-peptidylproline (omega=180) = [protein]-peptidylproline (omega=0)</text>
        <dbReference type="Rhea" id="RHEA:16237"/>
        <dbReference type="Rhea" id="RHEA-COMP:10747"/>
        <dbReference type="Rhea" id="RHEA-COMP:10748"/>
        <dbReference type="ChEBI" id="CHEBI:83833"/>
        <dbReference type="ChEBI" id="CHEBI:83834"/>
        <dbReference type="EC" id="5.2.1.8"/>
    </reaction>
</comment>
<evidence type="ECO:0000256" key="2">
    <source>
        <dbReference type="ARBA" id="ARBA00004496"/>
    </source>
</evidence>
<dbReference type="PRINTS" id="PR00153">
    <property type="entry name" value="CSAPPISMRASE"/>
</dbReference>
<dbReference type="FunFam" id="2.40.100.10:FF:000009">
    <property type="entry name" value="Peptidyl-prolyl cis-trans isomerase D"/>
    <property type="match status" value="1"/>
</dbReference>
<evidence type="ECO:0000259" key="15">
    <source>
        <dbReference type="PROSITE" id="PS50072"/>
    </source>
</evidence>
<reference evidence="17" key="1">
    <citation type="submission" date="2015-02" db="EMBL/GenBank/DDBJ databases">
        <title>Genome sequencing for Strongylocentrotus purpuratus.</title>
        <authorList>
            <person name="Murali S."/>
            <person name="Liu Y."/>
            <person name="Vee V."/>
            <person name="English A."/>
            <person name="Wang M."/>
            <person name="Skinner E."/>
            <person name="Han Y."/>
            <person name="Muzny D.M."/>
            <person name="Worley K.C."/>
            <person name="Gibbs R.A."/>
        </authorList>
    </citation>
    <scope>NUCLEOTIDE SEQUENCE</scope>
</reference>
<dbReference type="CTD" id="5481"/>
<dbReference type="GO" id="GO:0003755">
    <property type="term" value="F:peptidyl-prolyl cis-trans isomerase activity"/>
    <property type="evidence" value="ECO:0000318"/>
    <property type="project" value="GO_Central"/>
</dbReference>
<keyword evidence="7" id="KW-0697">Rotamase</keyword>
<keyword evidence="17" id="KW-1185">Reference proteome</keyword>
<keyword evidence="4" id="KW-0963">Cytoplasm</keyword>
<keyword evidence="8" id="KW-0413">Isomerase</keyword>
<evidence type="ECO:0000256" key="4">
    <source>
        <dbReference type="ARBA" id="ARBA00022490"/>
    </source>
</evidence>
<feature type="domain" description="PPIase cyclophilin-type" evidence="15">
    <location>
        <begin position="14"/>
        <end position="178"/>
    </location>
</feature>
<dbReference type="InterPro" id="IPR019734">
    <property type="entry name" value="TPR_rpt"/>
</dbReference>
<dbReference type="Proteomes" id="UP000007110">
    <property type="component" value="Unassembled WGS sequence"/>
</dbReference>
<dbReference type="PANTHER" id="PTHR11071:SF427">
    <property type="entry name" value="PEPTIDYL-PROLYL CIS-TRANS ISOMERASE 8"/>
    <property type="match status" value="1"/>
</dbReference>
<evidence type="ECO:0000256" key="1">
    <source>
        <dbReference type="ARBA" id="ARBA00000971"/>
    </source>
</evidence>
<dbReference type="PROSITE" id="PS50005">
    <property type="entry name" value="TPR"/>
    <property type="match status" value="1"/>
</dbReference>
<feature type="repeat" description="TPR" evidence="14">
    <location>
        <begin position="307"/>
        <end position="340"/>
    </location>
</feature>
<dbReference type="GeneID" id="588808"/>
<keyword evidence="5" id="KW-0677">Repeat</keyword>
<comment type="subunit">
    <text evidence="9">Identified in ESR1 or NR3C1/GCR steroid receptor-chaperone complexes. Found in HSP90 chaperone complexes with kinase clients LCK or EIF2AK1. Two monomers associate with one HSP90 homodimer. Interacts with HSP90AA1. Interacts with HSP90AB1; PPID and FKBP4 compete for binding to HSP90AB1 and the interaction is mutually exclusive with the PPID:HSPA8 interaction. Interacts with HSPA8; PPID and STIP1 but not FKBP4 compete for binding to HSPA8 and the interaction is mutually exclusive with the PPID:HSP90AB1 interaction. Interacts with S100A1 and S100A2; the interactions dissociate the PPID:HSP90AA1 interaction. Interacts with S100A6. Interacts with MYB, ILF2, XRCC6, RACK1 and RPS3. Interacts with cytoplasmic dynein 1 intermediate chain (DYNC1I1 or DYNC1I2).</text>
</comment>
<evidence type="ECO:0000256" key="8">
    <source>
        <dbReference type="ARBA" id="ARBA00023235"/>
    </source>
</evidence>
<dbReference type="InParanoid" id="A0A7M7NHM1"/>
<evidence type="ECO:0000256" key="7">
    <source>
        <dbReference type="ARBA" id="ARBA00023110"/>
    </source>
</evidence>
<evidence type="ECO:0000256" key="11">
    <source>
        <dbReference type="ARBA" id="ARBA00076602"/>
    </source>
</evidence>
<comment type="subcellular location">
    <subcellularLocation>
        <location evidence="2">Cytoplasm</location>
    </subcellularLocation>
</comment>
<dbReference type="EC" id="5.2.1.8" evidence="3"/>
<dbReference type="SUPFAM" id="SSF50891">
    <property type="entry name" value="Cyclophilin-like"/>
    <property type="match status" value="1"/>
</dbReference>
<dbReference type="GO" id="GO:0006457">
    <property type="term" value="P:protein folding"/>
    <property type="evidence" value="ECO:0000318"/>
    <property type="project" value="GO_Central"/>
</dbReference>
<evidence type="ECO:0000313" key="16">
    <source>
        <dbReference type="EnsemblMetazoa" id="XP_030836715"/>
    </source>
</evidence>
<evidence type="ECO:0000256" key="6">
    <source>
        <dbReference type="ARBA" id="ARBA00022803"/>
    </source>
</evidence>
<dbReference type="InterPro" id="IPR002130">
    <property type="entry name" value="Cyclophilin-type_PPIase_dom"/>
</dbReference>
<evidence type="ECO:0000313" key="17">
    <source>
        <dbReference type="Proteomes" id="UP000007110"/>
    </source>
</evidence>
<accession>A0A7M7NHM1</accession>
<proteinExistence type="predicted"/>
<protein>
    <recommendedName>
        <fullName evidence="10">Peptidyl-prolyl cis-trans isomerase D</fullName>
        <ecNumber evidence="3">5.2.1.8</ecNumber>
    </recommendedName>
    <alternativeName>
        <fullName evidence="12">40 kDa peptidyl-prolyl cis-trans isomerase</fullName>
    </alternativeName>
    <alternativeName>
        <fullName evidence="13">Cyclophilin-40</fullName>
    </alternativeName>
    <alternativeName>
        <fullName evidence="11">Rotamase D</fullName>
    </alternativeName>
</protein>
<dbReference type="OrthoDB" id="407558at2759"/>
<dbReference type="CDD" id="cd01926">
    <property type="entry name" value="cyclophilin_ABH_like"/>
    <property type="match status" value="1"/>
</dbReference>
<dbReference type="EnsemblMetazoa" id="XM_030980855">
    <property type="protein sequence ID" value="XP_030836715"/>
    <property type="gene ID" value="LOC588808"/>
</dbReference>
<evidence type="ECO:0000256" key="5">
    <source>
        <dbReference type="ARBA" id="ARBA00022737"/>
    </source>
</evidence>
<dbReference type="GO" id="GO:0071013">
    <property type="term" value="C:catalytic step 2 spliceosome"/>
    <property type="evidence" value="ECO:0000318"/>
    <property type="project" value="GO_Central"/>
</dbReference>